<dbReference type="GO" id="GO:0005634">
    <property type="term" value="C:nucleus"/>
    <property type="evidence" value="ECO:0007669"/>
    <property type="project" value="UniProtKB-SubCell"/>
</dbReference>
<gene>
    <name evidence="5" type="ORF">R1sor_024250</name>
</gene>
<organism evidence="5 6">
    <name type="scientific">Riccia sorocarpa</name>
    <dbReference type="NCBI Taxonomy" id="122646"/>
    <lineage>
        <taxon>Eukaryota</taxon>
        <taxon>Viridiplantae</taxon>
        <taxon>Streptophyta</taxon>
        <taxon>Embryophyta</taxon>
        <taxon>Marchantiophyta</taxon>
        <taxon>Marchantiopsida</taxon>
        <taxon>Marchantiidae</taxon>
        <taxon>Marchantiales</taxon>
        <taxon>Ricciaceae</taxon>
        <taxon>Riccia</taxon>
    </lineage>
</organism>
<evidence type="ECO:0000256" key="2">
    <source>
        <dbReference type="ARBA" id="ARBA00023242"/>
    </source>
</evidence>
<keyword evidence="2" id="KW-0539">Nucleus</keyword>
<proteinExistence type="predicted"/>
<feature type="domain" description="DEUBAD" evidence="4">
    <location>
        <begin position="61"/>
        <end position="172"/>
    </location>
</feature>
<protein>
    <recommendedName>
        <fullName evidence="4">DEUBAD domain-containing protein</fullName>
    </recommendedName>
</protein>
<reference evidence="5 6" key="1">
    <citation type="submission" date="2024-09" db="EMBL/GenBank/DDBJ databases">
        <title>Chromosome-scale assembly of Riccia sorocarpa.</title>
        <authorList>
            <person name="Paukszto L."/>
        </authorList>
    </citation>
    <scope>NUCLEOTIDE SEQUENCE [LARGE SCALE GENOMIC DNA]</scope>
    <source>
        <strain evidence="5">LP-2024</strain>
        <tissue evidence="5">Aerial parts of the thallus</tissue>
    </source>
</reference>
<feature type="compositionally biased region" description="Basic and acidic residues" evidence="3">
    <location>
        <begin position="236"/>
        <end position="253"/>
    </location>
</feature>
<evidence type="ECO:0000256" key="1">
    <source>
        <dbReference type="ARBA" id="ARBA00004123"/>
    </source>
</evidence>
<dbReference type="Proteomes" id="UP001633002">
    <property type="component" value="Unassembled WGS sequence"/>
</dbReference>
<dbReference type="InterPro" id="IPR044867">
    <property type="entry name" value="DEUBAD_dom"/>
</dbReference>
<comment type="caution">
    <text evidence="5">The sequence shown here is derived from an EMBL/GenBank/DDBJ whole genome shotgun (WGS) entry which is preliminary data.</text>
</comment>
<sequence length="509" mass="57818">MGNEEEILRRCSSRRPHAILAWDDAAKKIVAPATLVGMTWNHTSSSSIPSKFGLVDNFIAPKELLELADLDKVLTMEVWASWLTASEKKFLSSYLPDGVDRETAVRALLNGDNLHFGNPRHTWGVSVCSGAMHPDNLVKRENAVRKTCLSQKKHLRIYHSKMVDVLQKMKDIWRECESNGEVLPRIYRWLKSTGRGSIPASANGLIPPKRISENDEKRAKSELAKEKPKGHKTTRKDRSIEGQDSHTAKRLKTESGAGDRFVDKQEGEFPDSEFFQKYVKVSVGALSREQLSDITLPVKVTRRQFENVKLRCDAGEEVDFDSLQPEQDRENASDRDRKKKEVDKKDIEKLKRYWCEQVVRSLPGAHTRFLERKARLLELADSIARSCKEERAYLMPQYEERCSPEMVAQTKDEFRVPVEASDSGADEETFSRNSGGSDKHLLAGTASSEEIEEEFSMQSPREKEAVDLDSAGNQLQTHLPHQRHALWPSESAPPKSVPQLWGNMNWRPS</sequence>
<feature type="region of interest" description="Disordered" evidence="3">
    <location>
        <begin position="321"/>
        <end position="341"/>
    </location>
</feature>
<evidence type="ECO:0000256" key="3">
    <source>
        <dbReference type="SAM" id="MobiDB-lite"/>
    </source>
</evidence>
<feature type="region of interest" description="Disordered" evidence="3">
    <location>
        <begin position="198"/>
        <end position="264"/>
    </location>
</feature>
<evidence type="ECO:0000313" key="6">
    <source>
        <dbReference type="Proteomes" id="UP001633002"/>
    </source>
</evidence>
<feature type="compositionally biased region" description="Basic and acidic residues" evidence="3">
    <location>
        <begin position="326"/>
        <end position="341"/>
    </location>
</feature>
<dbReference type="CDD" id="cd21865">
    <property type="entry name" value="DEUBAD_NFRKB"/>
    <property type="match status" value="1"/>
</dbReference>
<evidence type="ECO:0000259" key="4">
    <source>
        <dbReference type="PROSITE" id="PS51916"/>
    </source>
</evidence>
<dbReference type="EMBL" id="JBJQOH010000007">
    <property type="protein sequence ID" value="KAL3681294.1"/>
    <property type="molecule type" value="Genomic_DNA"/>
</dbReference>
<feature type="region of interest" description="Disordered" evidence="3">
    <location>
        <begin position="418"/>
        <end position="509"/>
    </location>
</feature>
<keyword evidence="6" id="KW-1185">Reference proteome</keyword>
<feature type="compositionally biased region" description="Basic and acidic residues" evidence="3">
    <location>
        <begin position="210"/>
        <end position="227"/>
    </location>
</feature>
<comment type="subcellular location">
    <subcellularLocation>
        <location evidence="1">Nucleus</location>
    </subcellularLocation>
</comment>
<accession>A0ABD3GTZ0</accession>
<dbReference type="PANTHER" id="PTHR13052:SF2">
    <property type="entry name" value="NUCLEAR FACTOR KAPPA-B-BINDING PROTEIN"/>
    <property type="match status" value="1"/>
</dbReference>
<dbReference type="AlphaFoldDB" id="A0ABD3GTZ0"/>
<dbReference type="PROSITE" id="PS51916">
    <property type="entry name" value="DEUBAD"/>
    <property type="match status" value="1"/>
</dbReference>
<name>A0ABD3GTZ0_9MARC</name>
<dbReference type="InterPro" id="IPR024867">
    <property type="entry name" value="NFRKB"/>
</dbReference>
<evidence type="ECO:0000313" key="5">
    <source>
        <dbReference type="EMBL" id="KAL3681294.1"/>
    </source>
</evidence>
<dbReference type="PANTHER" id="PTHR13052">
    <property type="entry name" value="NFRKB-RELATED"/>
    <property type="match status" value="1"/>
</dbReference>